<dbReference type="AlphaFoldDB" id="A0A9X3WLG0"/>
<comment type="caution">
    <text evidence="1">The sequence shown here is derived from an EMBL/GenBank/DDBJ whole genome shotgun (WGS) entry which is preliminary data.</text>
</comment>
<dbReference type="EMBL" id="JAMQJZ010000005">
    <property type="protein sequence ID" value="MDC3420426.1"/>
    <property type="molecule type" value="Genomic_DNA"/>
</dbReference>
<gene>
    <name evidence="1" type="ORF">NC661_08610</name>
</gene>
<protein>
    <submittedName>
        <fullName evidence="1">Uncharacterized protein</fullName>
    </submittedName>
</protein>
<keyword evidence="2" id="KW-1185">Reference proteome</keyword>
<evidence type="ECO:0000313" key="1">
    <source>
        <dbReference type="EMBL" id="MDC3420426.1"/>
    </source>
</evidence>
<proteinExistence type="predicted"/>
<dbReference type="RefSeq" id="WP_259869066.1">
    <property type="nucleotide sequence ID" value="NZ_JAMQJZ010000005.1"/>
</dbReference>
<accession>A0A9X3WLG0</accession>
<dbReference type="Proteomes" id="UP001145072">
    <property type="component" value="Unassembled WGS sequence"/>
</dbReference>
<sequence length="86" mass="9676">MFEGAVFSGEMDHDAFLLTQVKSISTQSILSKHQLNNLFTYLSHNAERNESCTITVNDQLPLLLSNEDVHALLKDITTIMNEVNQP</sequence>
<organism evidence="1 2">
    <name type="scientific">Aquibacillus koreensis</name>
    <dbReference type="NCBI Taxonomy" id="279446"/>
    <lineage>
        <taxon>Bacteria</taxon>
        <taxon>Bacillati</taxon>
        <taxon>Bacillota</taxon>
        <taxon>Bacilli</taxon>
        <taxon>Bacillales</taxon>
        <taxon>Bacillaceae</taxon>
        <taxon>Aquibacillus</taxon>
    </lineage>
</organism>
<name>A0A9X3WLG0_9BACI</name>
<evidence type="ECO:0000313" key="2">
    <source>
        <dbReference type="Proteomes" id="UP001145072"/>
    </source>
</evidence>
<reference evidence="1" key="1">
    <citation type="submission" date="2022-06" db="EMBL/GenBank/DDBJ databases">
        <title>Aquibacillus sp. a new bacterium isolated from soil saline samples.</title>
        <authorList>
            <person name="Galisteo C."/>
            <person name="De La Haba R."/>
            <person name="Sanchez-Porro C."/>
            <person name="Ventosa A."/>
        </authorList>
    </citation>
    <scope>NUCLEOTIDE SEQUENCE</scope>
    <source>
        <strain evidence="1">JCM 12387</strain>
    </source>
</reference>